<evidence type="ECO:0008006" key="4">
    <source>
        <dbReference type="Google" id="ProtNLM"/>
    </source>
</evidence>
<accession>D7A695</accession>
<sequence>MEAVPLLPLGAQAQEGAIAEADIQKLVHDHPSVLPIEEIDPAFRRPISICRELRTLAGPIDNFLVTPSGLPVLVECKLWRNPEGRREVVGQILDYAKELSRWSQPDMQREVNIRLGKRGNSLLEKVREVDPDVNEIDFNDALTSNLRRGRFLLLIVGDGIREGVEAIAEYLQRHAGLHFSFGLIELPIYVLPDGSRLVAPRILARTTTVVRNVVSLPHGMTLQETQDEDDGEDGSGDPEWDRLTAVRQQFWKEFLAGLKLDDPQQTIPKPAKQGYLSFMFPAPNGSSWLTVYRDMKKNEVGVFLSASRNSAGEYANQRIVEDWPAVHELLNGTAQKTTDRYGRPQIGDHRTFRDLERSDDRAKALAWLAERVNVFVNVLRPRVHSAVVDYRADGNG</sequence>
<dbReference type="EMBL" id="CP002026">
    <property type="protein sequence ID" value="ADH88245.1"/>
    <property type="molecule type" value="Genomic_DNA"/>
</dbReference>
<reference evidence="2 3" key="1">
    <citation type="journal article" date="2012" name="Stand. Genomic Sci.">
        <title>Complete genome sequence of the facultatively chemolithoautotrophic and methylotrophic alpha Proteobacterium Starkeya novella type strain (ATCC 8093(T)).</title>
        <authorList>
            <person name="Kappler U."/>
            <person name="Davenport K."/>
            <person name="Beatson S."/>
            <person name="Lucas S."/>
            <person name="Lapidus A."/>
            <person name="Copeland A."/>
            <person name="Berry K.W."/>
            <person name="Glavina Del Rio T."/>
            <person name="Hammon N."/>
            <person name="Dalin E."/>
            <person name="Tice H."/>
            <person name="Pitluck S."/>
            <person name="Richardson P."/>
            <person name="Bruce D."/>
            <person name="Goodwin L.A."/>
            <person name="Han C."/>
            <person name="Tapia R."/>
            <person name="Detter J.C."/>
            <person name="Chang Y.J."/>
            <person name="Jeffries C.D."/>
            <person name="Land M."/>
            <person name="Hauser L."/>
            <person name="Kyrpides N.C."/>
            <person name="Goker M."/>
            <person name="Ivanova N."/>
            <person name="Klenk H.P."/>
            <person name="Woyke T."/>
        </authorList>
    </citation>
    <scope>NUCLEOTIDE SEQUENCE [LARGE SCALE GENOMIC DNA]</scope>
    <source>
        <strain evidence="3">ATCC 8093 / DSM 506 / JCM 20403 / CCM 1077 / IAM 12100 / NBRC 12443 / NCIMB 10456</strain>
    </source>
</reference>
<dbReference type="RefSeq" id="WP_013165750.1">
    <property type="nucleotide sequence ID" value="NC_014217.1"/>
</dbReference>
<dbReference type="STRING" id="639283.Snov_0921"/>
<organism evidence="2 3">
    <name type="scientific">Ancylobacter novellus (strain ATCC 8093 / DSM 506 / JCM 20403 / CCM 1077 / IAM 12100 / NBRC 12443 / NCIMB 10456)</name>
    <name type="common">Starkeya novella</name>
    <dbReference type="NCBI Taxonomy" id="639283"/>
    <lineage>
        <taxon>Bacteria</taxon>
        <taxon>Pseudomonadati</taxon>
        <taxon>Pseudomonadota</taxon>
        <taxon>Alphaproteobacteria</taxon>
        <taxon>Hyphomicrobiales</taxon>
        <taxon>Xanthobacteraceae</taxon>
        <taxon>Ancylobacter</taxon>
    </lineage>
</organism>
<name>D7A695_ANCN5</name>
<feature type="compositionally biased region" description="Acidic residues" evidence="1">
    <location>
        <begin position="225"/>
        <end position="238"/>
    </location>
</feature>
<dbReference type="GO" id="GO:0003676">
    <property type="term" value="F:nucleic acid binding"/>
    <property type="evidence" value="ECO:0007669"/>
    <property type="project" value="InterPro"/>
</dbReference>
<dbReference type="Proteomes" id="UP000006633">
    <property type="component" value="Chromosome"/>
</dbReference>
<dbReference type="Gene3D" id="3.40.1350.10">
    <property type="match status" value="1"/>
</dbReference>
<dbReference type="AlphaFoldDB" id="D7A695"/>
<gene>
    <name evidence="2" type="ordered locus">Snov_0921</name>
</gene>
<evidence type="ECO:0000313" key="3">
    <source>
        <dbReference type="Proteomes" id="UP000006633"/>
    </source>
</evidence>
<dbReference type="HOGENOM" id="CLU_677358_0_0_5"/>
<protein>
    <recommendedName>
        <fullName evidence="4">DUF4268 domain-containing protein</fullName>
    </recommendedName>
</protein>
<dbReference type="KEGG" id="sno:Snov_0921"/>
<evidence type="ECO:0000313" key="2">
    <source>
        <dbReference type="EMBL" id="ADH88245.1"/>
    </source>
</evidence>
<feature type="region of interest" description="Disordered" evidence="1">
    <location>
        <begin position="220"/>
        <end position="239"/>
    </location>
</feature>
<proteinExistence type="predicted"/>
<evidence type="ECO:0000256" key="1">
    <source>
        <dbReference type="SAM" id="MobiDB-lite"/>
    </source>
</evidence>
<keyword evidence="3" id="KW-1185">Reference proteome</keyword>
<dbReference type="eggNOG" id="COG1508">
    <property type="taxonomic scope" value="Bacteria"/>
</dbReference>
<dbReference type="InterPro" id="IPR011856">
    <property type="entry name" value="tRNA_endonuc-like_dom_sf"/>
</dbReference>
<dbReference type="OrthoDB" id="506280at2"/>